<evidence type="ECO:0000256" key="3">
    <source>
        <dbReference type="ARBA" id="ARBA00022825"/>
    </source>
</evidence>
<dbReference type="SUPFAM" id="SSF52743">
    <property type="entry name" value="Subtilisin-like"/>
    <property type="match status" value="1"/>
</dbReference>
<keyword evidence="3" id="KW-0720">Serine protease</keyword>
<dbReference type="SUPFAM" id="SSF49373">
    <property type="entry name" value="Invasin/intimin cell-adhesion fragments"/>
    <property type="match status" value="1"/>
</dbReference>
<dbReference type="PANTHER" id="PTHR14218">
    <property type="entry name" value="PROTEASE S8 TRIPEPTIDYL PEPTIDASE I CLN2"/>
    <property type="match status" value="1"/>
</dbReference>
<dbReference type="PANTHER" id="PTHR14218:SF15">
    <property type="entry name" value="TRIPEPTIDYL-PEPTIDASE 1"/>
    <property type="match status" value="1"/>
</dbReference>
<dbReference type="SMART" id="SM00635">
    <property type="entry name" value="BID_2"/>
    <property type="match status" value="1"/>
</dbReference>
<dbReference type="EMBL" id="MN738934">
    <property type="protein sequence ID" value="QHT32283.1"/>
    <property type="molecule type" value="Genomic_DNA"/>
</dbReference>
<dbReference type="GO" id="GO:0006508">
    <property type="term" value="P:proteolysis"/>
    <property type="evidence" value="ECO:0007669"/>
    <property type="project" value="UniProtKB-KW"/>
</dbReference>
<dbReference type="GO" id="GO:0004252">
    <property type="term" value="F:serine-type endopeptidase activity"/>
    <property type="evidence" value="ECO:0007669"/>
    <property type="project" value="InterPro"/>
</dbReference>
<reference evidence="5" key="1">
    <citation type="journal article" date="2020" name="Nature">
        <title>Giant virus diversity and host interactions through global metagenomics.</title>
        <authorList>
            <person name="Schulz F."/>
            <person name="Roux S."/>
            <person name="Paez-Espino D."/>
            <person name="Jungbluth S."/>
            <person name="Walsh D.A."/>
            <person name="Denef V.J."/>
            <person name="McMahon K.D."/>
            <person name="Konstantinidis K.T."/>
            <person name="Eloe-Fadrosh E.A."/>
            <person name="Kyrpides N.C."/>
            <person name="Woyke T."/>
        </authorList>
    </citation>
    <scope>NUCLEOTIDE SEQUENCE</scope>
    <source>
        <strain evidence="5">GVMAG-M-3300009159-65</strain>
    </source>
</reference>
<dbReference type="InterPro" id="IPR023828">
    <property type="entry name" value="Peptidase_S8_Ser-AS"/>
</dbReference>
<dbReference type="InterPro" id="IPR036852">
    <property type="entry name" value="Peptidase_S8/S53_dom_sf"/>
</dbReference>
<name>A0A6C0EUT2_9ZZZZ</name>
<proteinExistence type="predicted"/>
<dbReference type="InterPro" id="IPR000209">
    <property type="entry name" value="Peptidase_S8/S53_dom"/>
</dbReference>
<keyword evidence="2" id="KW-0378">Hydrolase</keyword>
<dbReference type="AlphaFoldDB" id="A0A6C0EUT2"/>
<evidence type="ECO:0000256" key="1">
    <source>
        <dbReference type="ARBA" id="ARBA00022670"/>
    </source>
</evidence>
<sequence length="415" mass="44660">MKSYVETVETNNSFNVVQLASIYSFPVYIQTDAVVAIISFGGGIYGTIENNILTNGDVQQYWEYQGITNMSTVKVFFENGVVNDLSDNKSTLENTLDVGIIGSCCKCTILLYIFPPNTTFIDAFLKVYNQIIPSIICLTWGKPETDINILDINATNALIKSKGINVVAASGDSGSLYNNKLSVNFPASSPYVTAVGGTTLFCSNLIYDINTVETVWINTGGGISVIHHRDVPDLAFAADPNTGIQLFLNGTIQKGIGGTSISAPLFAGFLALSGKKEFINPLLYANPQCFNDITVGTNGTYTARIGYDDCTGLGSLNGYKLLNLPIIVTQIIIPPKIIVNIKHIYRLFPIIIPDNATNKNIVWSSSNIKVAVVHYGIVSPIGVGIAIITATCGNVSASTTATIYNPIGNFLFTRL</sequence>
<dbReference type="PROSITE" id="PS00138">
    <property type="entry name" value="SUBTILASE_SER"/>
    <property type="match status" value="1"/>
</dbReference>
<accession>A0A6C0EUT2</accession>
<protein>
    <recommendedName>
        <fullName evidence="4">Peptidase S53 domain-containing protein</fullName>
    </recommendedName>
</protein>
<dbReference type="InterPro" id="IPR003343">
    <property type="entry name" value="Big_2"/>
</dbReference>
<dbReference type="CDD" id="cd04056">
    <property type="entry name" value="Peptidases_S53"/>
    <property type="match status" value="1"/>
</dbReference>
<dbReference type="InterPro" id="IPR008964">
    <property type="entry name" value="Invasin/intimin_cell_adhesion"/>
</dbReference>
<keyword evidence="1" id="KW-0645">Protease</keyword>
<organism evidence="5">
    <name type="scientific">viral metagenome</name>
    <dbReference type="NCBI Taxonomy" id="1070528"/>
    <lineage>
        <taxon>unclassified sequences</taxon>
        <taxon>metagenomes</taxon>
        <taxon>organismal metagenomes</taxon>
    </lineage>
</organism>
<dbReference type="Pfam" id="PF00082">
    <property type="entry name" value="Peptidase_S8"/>
    <property type="match status" value="1"/>
</dbReference>
<evidence type="ECO:0000256" key="2">
    <source>
        <dbReference type="ARBA" id="ARBA00022801"/>
    </source>
</evidence>
<dbReference type="InterPro" id="IPR030400">
    <property type="entry name" value="Sedolisin_dom"/>
</dbReference>
<dbReference type="InterPro" id="IPR050819">
    <property type="entry name" value="Tripeptidyl-peptidase_I"/>
</dbReference>
<dbReference type="Gene3D" id="3.40.50.200">
    <property type="entry name" value="Peptidase S8/S53 domain"/>
    <property type="match status" value="1"/>
</dbReference>
<dbReference type="PROSITE" id="PS51695">
    <property type="entry name" value="SEDOLISIN"/>
    <property type="match status" value="1"/>
</dbReference>
<evidence type="ECO:0000313" key="5">
    <source>
        <dbReference type="EMBL" id="QHT32283.1"/>
    </source>
</evidence>
<dbReference type="Gene3D" id="2.60.40.1080">
    <property type="match status" value="1"/>
</dbReference>
<evidence type="ECO:0000259" key="4">
    <source>
        <dbReference type="PROSITE" id="PS51695"/>
    </source>
</evidence>
<dbReference type="GO" id="GO:0008240">
    <property type="term" value="F:tripeptidyl-peptidase activity"/>
    <property type="evidence" value="ECO:0007669"/>
    <property type="project" value="TreeGrafter"/>
</dbReference>
<feature type="domain" description="Peptidase S53" evidence="4">
    <location>
        <begin position="10"/>
        <end position="334"/>
    </location>
</feature>